<gene>
    <name evidence="3" type="ORF">M0H32_28205</name>
</gene>
<dbReference type="InterPro" id="IPR008929">
    <property type="entry name" value="Chondroitin_lyas"/>
</dbReference>
<comment type="caution">
    <text evidence="3">The sequence shown here is derived from an EMBL/GenBank/DDBJ whole genome shotgun (WGS) entry which is preliminary data.</text>
</comment>
<proteinExistence type="predicted"/>
<name>A0ABT0H2Z5_9HYPH</name>
<dbReference type="InterPro" id="IPR012480">
    <property type="entry name" value="Hepar_II_III_C"/>
</dbReference>
<dbReference type="SUPFAM" id="SSF48230">
    <property type="entry name" value="Chondroitin AC/alginate lyase"/>
    <property type="match status" value="1"/>
</dbReference>
<organism evidence="3 4">
    <name type="scientific">Roseibium sediminicola</name>
    <dbReference type="NCBI Taxonomy" id="2933272"/>
    <lineage>
        <taxon>Bacteria</taxon>
        <taxon>Pseudomonadati</taxon>
        <taxon>Pseudomonadota</taxon>
        <taxon>Alphaproteobacteria</taxon>
        <taxon>Hyphomicrobiales</taxon>
        <taxon>Stappiaceae</taxon>
        <taxon>Roseibium</taxon>
    </lineage>
</organism>
<dbReference type="Gene3D" id="2.70.98.70">
    <property type="match status" value="1"/>
</dbReference>
<evidence type="ECO:0000313" key="3">
    <source>
        <dbReference type="EMBL" id="MCK7616054.1"/>
    </source>
</evidence>
<accession>A0ABT0H2Z5</accession>
<keyword evidence="4" id="KW-1185">Reference proteome</keyword>
<evidence type="ECO:0000313" key="4">
    <source>
        <dbReference type="Proteomes" id="UP001431221"/>
    </source>
</evidence>
<protein>
    <submittedName>
        <fullName evidence="3">Heparinase II/III-family protein</fullName>
    </submittedName>
</protein>
<reference evidence="3" key="1">
    <citation type="submission" date="2022-04" db="EMBL/GenBank/DDBJ databases">
        <title>Roseibium sp. CAU 1639 isolated from mud.</title>
        <authorList>
            <person name="Kim W."/>
        </authorList>
    </citation>
    <scope>NUCLEOTIDE SEQUENCE</scope>
    <source>
        <strain evidence="3">CAU 1639</strain>
    </source>
</reference>
<evidence type="ECO:0000259" key="2">
    <source>
        <dbReference type="Pfam" id="PF07940"/>
    </source>
</evidence>
<dbReference type="Proteomes" id="UP001431221">
    <property type="component" value="Unassembled WGS sequence"/>
</dbReference>
<dbReference type="PANTHER" id="PTHR38045:SF1">
    <property type="entry name" value="HEPARINASE II_III-LIKE PROTEIN"/>
    <property type="match status" value="1"/>
</dbReference>
<dbReference type="Gene3D" id="1.50.10.100">
    <property type="entry name" value="Chondroitin AC/alginate lyase"/>
    <property type="match status" value="1"/>
</dbReference>
<evidence type="ECO:0000256" key="1">
    <source>
        <dbReference type="ARBA" id="ARBA00004196"/>
    </source>
</evidence>
<dbReference type="RefSeq" id="WP_248160009.1">
    <property type="nucleotide sequence ID" value="NZ_JALNMJ010000040.1"/>
</dbReference>
<dbReference type="PANTHER" id="PTHR38045">
    <property type="entry name" value="CHROMOSOME 1, WHOLE GENOME SHOTGUN SEQUENCE"/>
    <property type="match status" value="1"/>
</dbReference>
<feature type="domain" description="Heparinase II/III-like C-terminal" evidence="2">
    <location>
        <begin position="302"/>
        <end position="409"/>
    </location>
</feature>
<dbReference type="Pfam" id="PF07940">
    <property type="entry name" value="Hepar_II_III_C"/>
    <property type="match status" value="1"/>
</dbReference>
<comment type="subcellular location">
    <subcellularLocation>
        <location evidence="1">Cell envelope</location>
    </subcellularLocation>
</comment>
<sequence length="510" mass="55266">MFLLGKNAQQLLRRNASRGNGWRELAESIVSSASVLDGTDLPVTWEEGREVLLPTARTLALRSQSLVVAHVLTGEFSFLKTMLSDGLKAARLANWNPEHFLDTAEIAFAVACISKWSQPIASRSQLQELEKVLHERAVKRGLWSLRGGSNWTRTPGNWNIVCNAALTVVATALREKYPDDCTELLERAETSSRIGLSDVGPGGEWKEGVVYLDHSAQFAWFATLATGSSHFQPILDCGEFRAAMTGPSGMVADFGDDLPVCAPPAVGPTGATPAGSLPLNLLWGAPPTRAPDRYVGRTAASLRSGRHFLAVRLGDIRHAHAHADLGSFIWEANGCRLIADPGRLRYDIAGYFDPDTRFHISGVTEHAHNCIAFEAVAQGPATTARASFEDDTLLVTISGDGYILQRCFHLEADGSLTVLDRLVDQGLSSGDAIWTCHVPGRHLGDGTFDEPGGATLSAMLPGPVDQTTFTSEKADEALRQRCSKCPLTRIQVSLTKDQLRQGVRSQFIVM</sequence>
<dbReference type="EMBL" id="JALNMJ010000040">
    <property type="protein sequence ID" value="MCK7616054.1"/>
    <property type="molecule type" value="Genomic_DNA"/>
</dbReference>